<dbReference type="InterPro" id="IPR037056">
    <property type="entry name" value="RNase_H1_N_sf"/>
</dbReference>
<dbReference type="GeneID" id="18795866"/>
<dbReference type="Gene3D" id="3.40.970.10">
    <property type="entry name" value="Ribonuclease H1, N-terminal domain"/>
    <property type="match status" value="2"/>
</dbReference>
<dbReference type="InterPro" id="IPR011320">
    <property type="entry name" value="RNase_H1_N"/>
</dbReference>
<evidence type="ECO:0000256" key="1">
    <source>
        <dbReference type="SAM" id="MobiDB-lite"/>
    </source>
</evidence>
<feature type="compositionally biased region" description="Low complexity" evidence="1">
    <location>
        <begin position="98"/>
        <end position="118"/>
    </location>
</feature>
<protein>
    <recommendedName>
        <fullName evidence="2">Ribonuclease H1 N-terminal domain-containing protein</fullName>
    </recommendedName>
</protein>
<dbReference type="RefSeq" id="XP_007311068.1">
    <property type="nucleotide sequence ID" value="XM_007311006.1"/>
</dbReference>
<dbReference type="InterPro" id="IPR009027">
    <property type="entry name" value="Ribosomal_bL9/RNase_H1_N"/>
</dbReference>
<dbReference type="Proteomes" id="UP000053927">
    <property type="component" value="Unassembled WGS sequence"/>
</dbReference>
<dbReference type="SUPFAM" id="SSF55658">
    <property type="entry name" value="L9 N-domain-like"/>
    <property type="match status" value="1"/>
</dbReference>
<feature type="domain" description="Ribonuclease H1 N-terminal" evidence="2">
    <location>
        <begin position="292"/>
        <end position="335"/>
    </location>
</feature>
<evidence type="ECO:0000313" key="4">
    <source>
        <dbReference type="Proteomes" id="UP000053927"/>
    </source>
</evidence>
<dbReference type="AlphaFoldDB" id="R7RXW8"/>
<feature type="region of interest" description="Disordered" evidence="1">
    <location>
        <begin position="203"/>
        <end position="222"/>
    </location>
</feature>
<dbReference type="Pfam" id="PF01693">
    <property type="entry name" value="Cauli_VI"/>
    <property type="match status" value="2"/>
</dbReference>
<name>R7RXW8_STEHR</name>
<dbReference type="EMBL" id="JH687401">
    <property type="protein sequence ID" value="EIM79740.1"/>
    <property type="molecule type" value="Genomic_DNA"/>
</dbReference>
<dbReference type="OrthoDB" id="3270804at2759"/>
<accession>R7RXW8</accession>
<evidence type="ECO:0000259" key="2">
    <source>
        <dbReference type="Pfam" id="PF01693"/>
    </source>
</evidence>
<evidence type="ECO:0000313" key="3">
    <source>
        <dbReference type="EMBL" id="EIM79740.1"/>
    </source>
</evidence>
<feature type="domain" description="Ribonuclease H1 N-terminal" evidence="2">
    <location>
        <begin position="20"/>
        <end position="58"/>
    </location>
</feature>
<sequence>MSQGSQPDAIQGVSLPRYLVVHGRDGLALYADWPQAALRVQGFPNAIYKKYRTGEEARTAYDRVREIMDTHGTTNVTPAIMASLRAPPPYQPFVNPSAVSATVSPTPASVPASADAPPADAPPADLPPAEASPLADTPSETPAVIHDDLIATMQPYDTLSEVGVSDEEDTQSLLETSSVGSVPETEIDEEEAREAAHAVSSLVVPVPGSAPDTPVSSALADPEAAANRTIEAVRYEAVHRSRRPFPTVHPLLRAAVEASLTSDSVRDASIRSAYIEDTAKMLADVLFTGEAYYVIVRGREPGVTRTNWVGARVHVDGIADAYYQAFLSGATARRWWKEHRGEAVNYGPTGVASTLDNNNPNGPVPTANHHHHQLETRLNSNAHSPTRVTRNTCRFMLCEEHKIAFFVKVKWVRAGDEWIALKADGVHIPRCADYVVFGDPLGLLSGSAA</sequence>
<feature type="compositionally biased region" description="Polar residues" evidence="1">
    <location>
        <begin position="171"/>
        <end position="180"/>
    </location>
</feature>
<reference evidence="4" key="1">
    <citation type="journal article" date="2012" name="Science">
        <title>The Paleozoic origin of enzymatic lignin decomposition reconstructed from 31 fungal genomes.</title>
        <authorList>
            <person name="Floudas D."/>
            <person name="Binder M."/>
            <person name="Riley R."/>
            <person name="Barry K."/>
            <person name="Blanchette R.A."/>
            <person name="Henrissat B."/>
            <person name="Martinez A.T."/>
            <person name="Otillar R."/>
            <person name="Spatafora J.W."/>
            <person name="Yadav J.S."/>
            <person name="Aerts A."/>
            <person name="Benoit I."/>
            <person name="Boyd A."/>
            <person name="Carlson A."/>
            <person name="Copeland A."/>
            <person name="Coutinho P.M."/>
            <person name="de Vries R.P."/>
            <person name="Ferreira P."/>
            <person name="Findley K."/>
            <person name="Foster B."/>
            <person name="Gaskell J."/>
            <person name="Glotzer D."/>
            <person name="Gorecki P."/>
            <person name="Heitman J."/>
            <person name="Hesse C."/>
            <person name="Hori C."/>
            <person name="Igarashi K."/>
            <person name="Jurgens J.A."/>
            <person name="Kallen N."/>
            <person name="Kersten P."/>
            <person name="Kohler A."/>
            <person name="Kuees U."/>
            <person name="Kumar T.K.A."/>
            <person name="Kuo A."/>
            <person name="LaButti K."/>
            <person name="Larrondo L.F."/>
            <person name="Lindquist E."/>
            <person name="Ling A."/>
            <person name="Lombard V."/>
            <person name="Lucas S."/>
            <person name="Lundell T."/>
            <person name="Martin R."/>
            <person name="McLaughlin D.J."/>
            <person name="Morgenstern I."/>
            <person name="Morin E."/>
            <person name="Murat C."/>
            <person name="Nagy L.G."/>
            <person name="Nolan M."/>
            <person name="Ohm R.A."/>
            <person name="Patyshakuliyeva A."/>
            <person name="Rokas A."/>
            <person name="Ruiz-Duenas F.J."/>
            <person name="Sabat G."/>
            <person name="Salamov A."/>
            <person name="Samejima M."/>
            <person name="Schmutz J."/>
            <person name="Slot J.C."/>
            <person name="St John F."/>
            <person name="Stenlid J."/>
            <person name="Sun H."/>
            <person name="Sun S."/>
            <person name="Syed K."/>
            <person name="Tsang A."/>
            <person name="Wiebenga A."/>
            <person name="Young D."/>
            <person name="Pisabarro A."/>
            <person name="Eastwood D.C."/>
            <person name="Martin F."/>
            <person name="Cullen D."/>
            <person name="Grigoriev I.V."/>
            <person name="Hibbett D.S."/>
        </authorList>
    </citation>
    <scope>NUCLEOTIDE SEQUENCE [LARGE SCALE GENOMIC DNA]</scope>
    <source>
        <strain evidence="4">FP-91666</strain>
    </source>
</reference>
<organism evidence="3 4">
    <name type="scientific">Stereum hirsutum (strain FP-91666)</name>
    <name type="common">White-rot fungus</name>
    <dbReference type="NCBI Taxonomy" id="721885"/>
    <lineage>
        <taxon>Eukaryota</taxon>
        <taxon>Fungi</taxon>
        <taxon>Dikarya</taxon>
        <taxon>Basidiomycota</taxon>
        <taxon>Agaricomycotina</taxon>
        <taxon>Agaricomycetes</taxon>
        <taxon>Russulales</taxon>
        <taxon>Stereaceae</taxon>
        <taxon>Stereum</taxon>
    </lineage>
</organism>
<proteinExistence type="predicted"/>
<dbReference type="KEGG" id="shs:STEHIDRAFT_116231"/>
<keyword evidence="4" id="KW-1185">Reference proteome</keyword>
<feature type="region of interest" description="Disordered" evidence="1">
    <location>
        <begin position="98"/>
        <end position="140"/>
    </location>
</feature>
<gene>
    <name evidence="3" type="ORF">STEHIDRAFT_116231</name>
</gene>
<feature type="region of interest" description="Disordered" evidence="1">
    <location>
        <begin position="162"/>
        <end position="184"/>
    </location>
</feature>